<comment type="similarity">
    <text evidence="2">Belongs to the fatty acid desaturase type 2 family.</text>
</comment>
<dbReference type="CDD" id="cd03505">
    <property type="entry name" value="Delta9-FADS-like"/>
    <property type="match status" value="1"/>
</dbReference>
<comment type="caution">
    <text evidence="12">The sequence shown here is derived from an EMBL/GenBank/DDBJ whole genome shotgun (WGS) entry which is preliminary data.</text>
</comment>
<dbReference type="InterPro" id="IPR005804">
    <property type="entry name" value="FA_desaturase_dom"/>
</dbReference>
<proteinExistence type="inferred from homology"/>
<dbReference type="GO" id="GO:0016717">
    <property type="term" value="F:oxidoreductase activity, acting on paired donors, with oxidation of a pair of donors resulting in the reduction of molecular oxygen to two molecules of water"/>
    <property type="evidence" value="ECO:0007669"/>
    <property type="project" value="InterPro"/>
</dbReference>
<keyword evidence="8" id="KW-0443">Lipid metabolism</keyword>
<dbReference type="STRING" id="1334629.MFUL124B02_21385"/>
<protein>
    <submittedName>
        <fullName evidence="13">Delta-9 acyl-phospholipid desaturase</fullName>
    </submittedName>
    <submittedName>
        <fullName evidence="12">Fatty acid desaturase</fullName>
    </submittedName>
</protein>
<evidence type="ECO:0000256" key="5">
    <source>
        <dbReference type="ARBA" id="ARBA00022989"/>
    </source>
</evidence>
<sequence>MSNALDVDGLEGDGREGKARRLAIESPFLRRMQRRHFFLFNVGPLLGTLAAVGWAFVRPIGALELGLFGVMWLITGLGVSAGYHRFFTHRSFKAPTPVRVALAIMGSMAALGPVISWAAMHRRHHRLADRPGDMHSPNLHGADFGGRVRGLVHAHFTWMLQHEYPNIVHYVPDLLEDRAIVRASRHYQTWVVLGLLVPTAIGALVTRTWEGALAGFLWGGVVRMFVVAQSISALNSILHTLGSRPFQLKDNSRNNPLLGMLIWGEGWHHNHHAFPRSASFALAWYRVDLSYWFIRLLEKLGLATNVIVPTPEQKEARRARAAIKDSNAHLQRNEATHGSQGS</sequence>
<dbReference type="AlphaFoldDB" id="A0A511TGC6"/>
<dbReference type="Proteomes" id="UP000321514">
    <property type="component" value="Unassembled WGS sequence"/>
</dbReference>
<reference evidence="12 15" key="2">
    <citation type="submission" date="2019-07" db="EMBL/GenBank/DDBJ databases">
        <title>Whole genome shotgun sequence of Myxococcus fulvus NBRC 100333.</title>
        <authorList>
            <person name="Hosoyama A."/>
            <person name="Uohara A."/>
            <person name="Ohji S."/>
            <person name="Ichikawa N."/>
        </authorList>
    </citation>
    <scope>NUCLEOTIDE SEQUENCE [LARGE SCALE GENOMIC DNA]</scope>
    <source>
        <strain evidence="12 15">NBRC 100333</strain>
    </source>
</reference>
<evidence type="ECO:0000256" key="6">
    <source>
        <dbReference type="ARBA" id="ARBA00023002"/>
    </source>
</evidence>
<comment type="subcellular location">
    <subcellularLocation>
        <location evidence="1">Membrane</location>
        <topology evidence="1">Multi-pass membrane protein</topology>
    </subcellularLocation>
</comment>
<name>A0A511TGC6_MYXFU</name>
<dbReference type="Proteomes" id="UP000183760">
    <property type="component" value="Unassembled WGS sequence"/>
</dbReference>
<organism evidence="12 15">
    <name type="scientific">Myxococcus fulvus</name>
    <dbReference type="NCBI Taxonomy" id="33"/>
    <lineage>
        <taxon>Bacteria</taxon>
        <taxon>Pseudomonadati</taxon>
        <taxon>Myxococcota</taxon>
        <taxon>Myxococcia</taxon>
        <taxon>Myxococcales</taxon>
        <taxon>Cystobacterineae</taxon>
        <taxon>Myxococcaceae</taxon>
        <taxon>Myxococcus</taxon>
    </lineage>
</organism>
<keyword evidence="4" id="KW-0276">Fatty acid metabolism</keyword>
<dbReference type="PANTHER" id="PTHR11351">
    <property type="entry name" value="ACYL-COA DESATURASE"/>
    <property type="match status" value="1"/>
</dbReference>
<keyword evidence="5 10" id="KW-1133">Transmembrane helix</keyword>
<feature type="transmembrane region" description="Helical" evidence="10">
    <location>
        <begin position="190"/>
        <end position="209"/>
    </location>
</feature>
<evidence type="ECO:0000256" key="9">
    <source>
        <dbReference type="ARBA" id="ARBA00023136"/>
    </source>
</evidence>
<evidence type="ECO:0000313" key="14">
    <source>
        <dbReference type="Proteomes" id="UP000183760"/>
    </source>
</evidence>
<feature type="domain" description="Fatty acid desaturase" evidence="11">
    <location>
        <begin position="70"/>
        <end position="288"/>
    </location>
</feature>
<reference evidence="13 14" key="1">
    <citation type="submission" date="2016-10" db="EMBL/GenBank/DDBJ databases">
        <authorList>
            <person name="Varghese N."/>
            <person name="Submissions S."/>
        </authorList>
    </citation>
    <scope>NUCLEOTIDE SEQUENCE [LARGE SCALE GENOMIC DNA]</scope>
    <source>
        <strain evidence="13 14">DSM 16525</strain>
    </source>
</reference>
<gene>
    <name evidence="12" type="ORF">MFU01_72750</name>
    <name evidence="13" type="ORF">SAMN05443572_107395</name>
</gene>
<keyword evidence="14" id="KW-1185">Reference proteome</keyword>
<accession>A0A511TGC6</accession>
<evidence type="ECO:0000256" key="10">
    <source>
        <dbReference type="SAM" id="Phobius"/>
    </source>
</evidence>
<feature type="transmembrane region" description="Helical" evidence="10">
    <location>
        <begin position="64"/>
        <end position="86"/>
    </location>
</feature>
<dbReference type="PANTHER" id="PTHR11351:SF3">
    <property type="entry name" value="BLL4393 PROTEIN"/>
    <property type="match status" value="1"/>
</dbReference>
<evidence type="ECO:0000313" key="13">
    <source>
        <dbReference type="EMBL" id="SEU27153.1"/>
    </source>
</evidence>
<evidence type="ECO:0000259" key="11">
    <source>
        <dbReference type="Pfam" id="PF00487"/>
    </source>
</evidence>
<evidence type="ECO:0000313" key="15">
    <source>
        <dbReference type="Proteomes" id="UP000321514"/>
    </source>
</evidence>
<dbReference type="GO" id="GO:0006631">
    <property type="term" value="P:fatty acid metabolic process"/>
    <property type="evidence" value="ECO:0007669"/>
    <property type="project" value="UniProtKB-KW"/>
</dbReference>
<evidence type="ECO:0000256" key="4">
    <source>
        <dbReference type="ARBA" id="ARBA00022832"/>
    </source>
</evidence>
<evidence type="ECO:0000256" key="8">
    <source>
        <dbReference type="ARBA" id="ARBA00023098"/>
    </source>
</evidence>
<feature type="transmembrane region" description="Helical" evidence="10">
    <location>
        <begin position="215"/>
        <end position="238"/>
    </location>
</feature>
<feature type="transmembrane region" description="Helical" evidence="10">
    <location>
        <begin position="98"/>
        <end position="120"/>
    </location>
</feature>
<dbReference type="Pfam" id="PF00487">
    <property type="entry name" value="FA_desaturase"/>
    <property type="match status" value="1"/>
</dbReference>
<dbReference type="GO" id="GO:0016020">
    <property type="term" value="C:membrane"/>
    <property type="evidence" value="ECO:0007669"/>
    <property type="project" value="UniProtKB-SubCell"/>
</dbReference>
<evidence type="ECO:0000256" key="1">
    <source>
        <dbReference type="ARBA" id="ARBA00004141"/>
    </source>
</evidence>
<keyword evidence="9 10" id="KW-0472">Membrane</keyword>
<dbReference type="PRINTS" id="PR00075">
    <property type="entry name" value="FACDDSATRASE"/>
</dbReference>
<dbReference type="EMBL" id="BJXR01000059">
    <property type="protein sequence ID" value="GEN12238.1"/>
    <property type="molecule type" value="Genomic_DNA"/>
</dbReference>
<evidence type="ECO:0000256" key="2">
    <source>
        <dbReference type="ARBA" id="ARBA00008749"/>
    </source>
</evidence>
<feature type="transmembrane region" description="Helical" evidence="10">
    <location>
        <begin position="37"/>
        <end position="57"/>
    </location>
</feature>
<keyword evidence="3 10" id="KW-0812">Transmembrane</keyword>
<dbReference type="EMBL" id="FOIB01000007">
    <property type="protein sequence ID" value="SEU27153.1"/>
    <property type="molecule type" value="Genomic_DNA"/>
</dbReference>
<dbReference type="RefSeq" id="WP_074957054.1">
    <property type="nucleotide sequence ID" value="NZ_BJXR01000059.1"/>
</dbReference>
<evidence type="ECO:0000256" key="7">
    <source>
        <dbReference type="ARBA" id="ARBA00023004"/>
    </source>
</evidence>
<evidence type="ECO:0000256" key="3">
    <source>
        <dbReference type="ARBA" id="ARBA00022692"/>
    </source>
</evidence>
<evidence type="ECO:0000313" key="12">
    <source>
        <dbReference type="EMBL" id="GEN12238.1"/>
    </source>
</evidence>
<dbReference type="InterPro" id="IPR015876">
    <property type="entry name" value="Acyl-CoA_DS"/>
</dbReference>
<keyword evidence="7" id="KW-0408">Iron</keyword>
<keyword evidence="6" id="KW-0560">Oxidoreductase</keyword>